<dbReference type="Proteomes" id="UP001431429">
    <property type="component" value="Unassembled WGS sequence"/>
</dbReference>
<protein>
    <submittedName>
        <fullName evidence="2">Uncharacterized protein</fullName>
    </submittedName>
</protein>
<sequence>METIRSIPHPARPEQLGELDVPELLPGVQQEPLEQRARTRPSSSWVSQGGTSAMHPERAEEPRLILLPRSITLLGTALRYATTPRGYG</sequence>
<evidence type="ECO:0000313" key="3">
    <source>
        <dbReference type="Proteomes" id="UP001431429"/>
    </source>
</evidence>
<evidence type="ECO:0000313" key="2">
    <source>
        <dbReference type="EMBL" id="MCM2389882.1"/>
    </source>
</evidence>
<dbReference type="EMBL" id="JAMQAW010000012">
    <property type="protein sequence ID" value="MCM2389882.1"/>
    <property type="molecule type" value="Genomic_DNA"/>
</dbReference>
<dbReference type="RefSeq" id="WP_250920222.1">
    <property type="nucleotide sequence ID" value="NZ_JAMQAW010000012.1"/>
</dbReference>
<accession>A0ABT0UNH5</accession>
<reference evidence="2" key="1">
    <citation type="submission" date="2022-06" db="EMBL/GenBank/DDBJ databases">
        <title>Genome public.</title>
        <authorList>
            <person name="Sun Q."/>
        </authorList>
    </citation>
    <scope>NUCLEOTIDE SEQUENCE</scope>
    <source>
        <strain evidence="2">CWNU-1</strain>
    </source>
</reference>
<feature type="compositionally biased region" description="Polar residues" evidence="1">
    <location>
        <begin position="40"/>
        <end position="51"/>
    </location>
</feature>
<evidence type="ECO:0000256" key="1">
    <source>
        <dbReference type="SAM" id="MobiDB-lite"/>
    </source>
</evidence>
<name>A0ABT0UNH5_9ACTN</name>
<gene>
    <name evidence="2" type="ORF">NBG84_16565</name>
</gene>
<organism evidence="2 3">
    <name type="scientific">Streptomyces albipurpureus</name>
    <dbReference type="NCBI Taxonomy" id="2897419"/>
    <lineage>
        <taxon>Bacteria</taxon>
        <taxon>Bacillati</taxon>
        <taxon>Actinomycetota</taxon>
        <taxon>Actinomycetes</taxon>
        <taxon>Kitasatosporales</taxon>
        <taxon>Streptomycetaceae</taxon>
        <taxon>Streptomyces</taxon>
    </lineage>
</organism>
<proteinExistence type="predicted"/>
<comment type="caution">
    <text evidence="2">The sequence shown here is derived from an EMBL/GenBank/DDBJ whole genome shotgun (WGS) entry which is preliminary data.</text>
</comment>
<feature type="region of interest" description="Disordered" evidence="1">
    <location>
        <begin position="1"/>
        <end position="61"/>
    </location>
</feature>
<keyword evidence="3" id="KW-1185">Reference proteome</keyword>